<feature type="compositionally biased region" description="Polar residues" evidence="1">
    <location>
        <begin position="93"/>
        <end position="102"/>
    </location>
</feature>
<evidence type="ECO:0000256" key="1">
    <source>
        <dbReference type="SAM" id="MobiDB-lite"/>
    </source>
</evidence>
<evidence type="ECO:0000313" key="2">
    <source>
        <dbReference type="EMBL" id="CAH3160580.1"/>
    </source>
</evidence>
<reference evidence="2 3" key="1">
    <citation type="submission" date="2022-05" db="EMBL/GenBank/DDBJ databases">
        <authorList>
            <consortium name="Genoscope - CEA"/>
            <person name="William W."/>
        </authorList>
    </citation>
    <scope>NUCLEOTIDE SEQUENCE [LARGE SCALE GENOMIC DNA]</scope>
</reference>
<name>A0ABN8QE99_9CNID</name>
<feature type="non-terminal residue" evidence="2">
    <location>
        <position position="223"/>
    </location>
</feature>
<dbReference type="Proteomes" id="UP001159405">
    <property type="component" value="Unassembled WGS sequence"/>
</dbReference>
<keyword evidence="3" id="KW-1185">Reference proteome</keyword>
<feature type="region of interest" description="Disordered" evidence="1">
    <location>
        <begin position="74"/>
        <end position="102"/>
    </location>
</feature>
<organism evidence="2 3">
    <name type="scientific">Porites lobata</name>
    <dbReference type="NCBI Taxonomy" id="104759"/>
    <lineage>
        <taxon>Eukaryota</taxon>
        <taxon>Metazoa</taxon>
        <taxon>Cnidaria</taxon>
        <taxon>Anthozoa</taxon>
        <taxon>Hexacorallia</taxon>
        <taxon>Scleractinia</taxon>
        <taxon>Fungiina</taxon>
        <taxon>Poritidae</taxon>
        <taxon>Porites</taxon>
    </lineage>
</organism>
<accession>A0ABN8QE99</accession>
<protein>
    <submittedName>
        <fullName evidence="2">Uncharacterized protein</fullName>
    </submittedName>
</protein>
<comment type="caution">
    <text evidence="2">The sequence shown here is derived from an EMBL/GenBank/DDBJ whole genome shotgun (WGS) entry which is preliminary data.</text>
</comment>
<gene>
    <name evidence="2" type="ORF">PLOB_00003990</name>
</gene>
<sequence>MLSATKAYICAAFMAWAGTTDTATSPSWVSSIAKERNSAVQWESLQIQIGKFVDEYVLTKFDIERAWQEQLEQQCQQKENQRRSAGNDDEMTAISSPAQQPYSSGMSINNTLTYILAVGKVVEVDAHISVPEKHVPVFVASIEECASAILAPGNVVFWPTDLLAVYRSPTMGTAETSQTSNSNCNSKISDIPPGSEEDRYLNYGLQVIQLGMMLMQLNDTEGE</sequence>
<evidence type="ECO:0000313" key="3">
    <source>
        <dbReference type="Proteomes" id="UP001159405"/>
    </source>
</evidence>
<proteinExistence type="predicted"/>
<dbReference type="EMBL" id="CALNXK010000117">
    <property type="protein sequence ID" value="CAH3160580.1"/>
    <property type="molecule type" value="Genomic_DNA"/>
</dbReference>